<keyword evidence="2" id="KW-0433">Leucine-rich repeat</keyword>
<keyword evidence="7" id="KW-1015">Disulfide bond</keyword>
<evidence type="ECO:0000256" key="1">
    <source>
        <dbReference type="ARBA" id="ARBA00004479"/>
    </source>
</evidence>
<comment type="caution">
    <text evidence="10">The sequence shown here is derived from an EMBL/GenBank/DDBJ whole genome shotgun (WGS) entry which is preliminary data.</text>
</comment>
<keyword evidence="5" id="KW-1133">Transmembrane helix</keyword>
<gene>
    <name evidence="10" type="ORF">PYW07_013123</name>
</gene>
<evidence type="ECO:0000259" key="9">
    <source>
        <dbReference type="SMART" id="SM00013"/>
    </source>
</evidence>
<dbReference type="EMBL" id="JARGEI010000032">
    <property type="protein sequence ID" value="KAJ8703829.1"/>
    <property type="molecule type" value="Genomic_DNA"/>
</dbReference>
<evidence type="ECO:0000256" key="8">
    <source>
        <dbReference type="SAM" id="SignalP"/>
    </source>
</evidence>
<dbReference type="SMART" id="SM00013">
    <property type="entry name" value="LRRNT"/>
    <property type="match status" value="2"/>
</dbReference>
<evidence type="ECO:0000256" key="2">
    <source>
        <dbReference type="ARBA" id="ARBA00022614"/>
    </source>
</evidence>
<feature type="signal peptide" evidence="8">
    <location>
        <begin position="1"/>
        <end position="23"/>
    </location>
</feature>
<comment type="subcellular location">
    <subcellularLocation>
        <location evidence="1">Membrane</location>
        <topology evidence="1">Single-pass type I membrane protein</topology>
    </subcellularLocation>
</comment>
<dbReference type="AlphaFoldDB" id="A0AAD7Y5Y6"/>
<evidence type="ECO:0000256" key="6">
    <source>
        <dbReference type="ARBA" id="ARBA00023136"/>
    </source>
</evidence>
<sequence>MTAYLRLLLACVVLVALASLARGAACPWACSCRASAADCAHRGLLHVPKRLPTDSHRLTLLACVVLVALASLARGAACPWACSCRAAAADCAHRGLLHVPKRLPTDSHRL</sequence>
<reference evidence="10" key="1">
    <citation type="submission" date="2023-03" db="EMBL/GenBank/DDBJ databases">
        <title>Chromosome-level genomes of two armyworms, Mythimna separata and Mythimna loreyi, provide insights into the biosynthesis and reception of sex pheromones.</title>
        <authorList>
            <person name="Zhao H."/>
        </authorList>
    </citation>
    <scope>NUCLEOTIDE SEQUENCE</scope>
    <source>
        <strain evidence="10">BeijingLab</strain>
        <tissue evidence="10">Pupa</tissue>
    </source>
</reference>
<evidence type="ECO:0000313" key="11">
    <source>
        <dbReference type="Proteomes" id="UP001231518"/>
    </source>
</evidence>
<name>A0AAD7Y5Y6_MYTSE</name>
<dbReference type="Pfam" id="PF01462">
    <property type="entry name" value="LRRNT"/>
    <property type="match status" value="1"/>
</dbReference>
<feature type="domain" description="LRRNT" evidence="9">
    <location>
        <begin position="25"/>
        <end position="57"/>
    </location>
</feature>
<dbReference type="Proteomes" id="UP001231518">
    <property type="component" value="Chromosome 31"/>
</dbReference>
<keyword evidence="6" id="KW-0472">Membrane</keyword>
<keyword evidence="3" id="KW-0812">Transmembrane</keyword>
<dbReference type="InterPro" id="IPR000372">
    <property type="entry name" value="LRRNT"/>
</dbReference>
<feature type="domain" description="LRRNT" evidence="9">
    <location>
        <begin position="77"/>
        <end position="109"/>
    </location>
</feature>
<keyword evidence="11" id="KW-1185">Reference proteome</keyword>
<feature type="chain" id="PRO_5041969724" description="LRRNT domain-containing protein" evidence="8">
    <location>
        <begin position="24"/>
        <end position="110"/>
    </location>
</feature>
<keyword evidence="4 8" id="KW-0732">Signal</keyword>
<organism evidence="10 11">
    <name type="scientific">Mythimna separata</name>
    <name type="common">Oriental armyworm</name>
    <name type="synonym">Pseudaletia separata</name>
    <dbReference type="NCBI Taxonomy" id="271217"/>
    <lineage>
        <taxon>Eukaryota</taxon>
        <taxon>Metazoa</taxon>
        <taxon>Ecdysozoa</taxon>
        <taxon>Arthropoda</taxon>
        <taxon>Hexapoda</taxon>
        <taxon>Insecta</taxon>
        <taxon>Pterygota</taxon>
        <taxon>Neoptera</taxon>
        <taxon>Endopterygota</taxon>
        <taxon>Lepidoptera</taxon>
        <taxon>Glossata</taxon>
        <taxon>Ditrysia</taxon>
        <taxon>Noctuoidea</taxon>
        <taxon>Noctuidae</taxon>
        <taxon>Noctuinae</taxon>
        <taxon>Hadenini</taxon>
        <taxon>Mythimna</taxon>
    </lineage>
</organism>
<evidence type="ECO:0000256" key="5">
    <source>
        <dbReference type="ARBA" id="ARBA00022989"/>
    </source>
</evidence>
<accession>A0AAD7Y5Y6</accession>
<dbReference type="PANTHER" id="PTHR22650:SF4">
    <property type="entry name" value="LEUCINE-RICH REPEAT AND TRANSMEMBRANE DOMAIN-CONTAINING PROTEIN 2-LIKE"/>
    <property type="match status" value="1"/>
</dbReference>
<evidence type="ECO:0000313" key="10">
    <source>
        <dbReference type="EMBL" id="KAJ8703829.1"/>
    </source>
</evidence>
<evidence type="ECO:0000256" key="7">
    <source>
        <dbReference type="ARBA" id="ARBA00023157"/>
    </source>
</evidence>
<protein>
    <recommendedName>
        <fullName evidence="9">LRRNT domain-containing protein</fullName>
    </recommendedName>
</protein>
<dbReference type="GO" id="GO:0016020">
    <property type="term" value="C:membrane"/>
    <property type="evidence" value="ECO:0007669"/>
    <property type="project" value="UniProtKB-SubCell"/>
</dbReference>
<evidence type="ECO:0000256" key="4">
    <source>
        <dbReference type="ARBA" id="ARBA00022729"/>
    </source>
</evidence>
<dbReference type="InterPro" id="IPR052313">
    <property type="entry name" value="GPIb-IX-V_Complex"/>
</dbReference>
<dbReference type="PANTHER" id="PTHR22650">
    <property type="entry name" value="GLYCOPROTEIN IB BETA"/>
    <property type="match status" value="1"/>
</dbReference>
<evidence type="ECO:0000256" key="3">
    <source>
        <dbReference type="ARBA" id="ARBA00022692"/>
    </source>
</evidence>
<proteinExistence type="predicted"/>